<dbReference type="Pfam" id="PF01551">
    <property type="entry name" value="Peptidase_M23"/>
    <property type="match status" value="1"/>
</dbReference>
<dbReference type="Gene3D" id="2.70.70.10">
    <property type="entry name" value="Glucose Permease (Domain IIA)"/>
    <property type="match status" value="1"/>
</dbReference>
<gene>
    <name evidence="3" type="ORF">EV696_10467</name>
</gene>
<sequence>MLKTIYLALICLLASATSMACQLTAETAKTRGRHFAEQLQQQQGKELWQQMTPTMQKALGSEAALNEFSRRIRADLGEPLELLSETVEQNQGFWVYQRYMSFSTTAIPVLTQLVFDPLGKVAGLLVKPQAMSMRPADSAHLNYQTKADMRLPFDGEWFVFWGGRDLKQNYHAANRNQRFAYDFVVHRDGKSHQNNGLQLSDYYCWGKPILSPADAVVIHAVDDLPDQAIGSMDRANPAGNHLILDLGNGEYALLAHFQQLSLRVKVGDQVKQGDTLGLCGNSGNTSEPHLHFHLQTGKRFGEGDGLPAQFQQYQADGALIERGEPTRGQIIHNANAP</sequence>
<dbReference type="CDD" id="cd12797">
    <property type="entry name" value="M23_peptidase"/>
    <property type="match status" value="1"/>
</dbReference>
<reference evidence="3 4" key="1">
    <citation type="submission" date="2019-03" db="EMBL/GenBank/DDBJ databases">
        <title>Genomic Encyclopedia of Type Strains, Phase IV (KMG-IV): sequencing the most valuable type-strain genomes for metagenomic binning, comparative biology and taxonomic classification.</title>
        <authorList>
            <person name="Goeker M."/>
        </authorList>
    </citation>
    <scope>NUCLEOTIDE SEQUENCE [LARGE SCALE GENOMIC DNA]</scope>
    <source>
        <strain evidence="3 4">DSM 103792</strain>
    </source>
</reference>
<dbReference type="PANTHER" id="PTHR21666">
    <property type="entry name" value="PEPTIDASE-RELATED"/>
    <property type="match status" value="1"/>
</dbReference>
<comment type="caution">
    <text evidence="3">The sequence shown here is derived from an EMBL/GenBank/DDBJ whole genome shotgun (WGS) entry which is preliminary data.</text>
</comment>
<dbReference type="EMBL" id="SNYM01000004">
    <property type="protein sequence ID" value="TDQ49363.1"/>
    <property type="molecule type" value="Genomic_DNA"/>
</dbReference>
<dbReference type="SUPFAM" id="SSF51261">
    <property type="entry name" value="Duplicated hybrid motif"/>
    <property type="match status" value="1"/>
</dbReference>
<protein>
    <submittedName>
        <fullName evidence="3">Peptidase M23-like protein</fullName>
    </submittedName>
</protein>
<dbReference type="AlphaFoldDB" id="A0A4R6UUB5"/>
<organism evidence="3 4">
    <name type="scientific">Permianibacter aggregans</name>
    <dbReference type="NCBI Taxonomy" id="1510150"/>
    <lineage>
        <taxon>Bacteria</taxon>
        <taxon>Pseudomonadati</taxon>
        <taxon>Pseudomonadota</taxon>
        <taxon>Gammaproteobacteria</taxon>
        <taxon>Pseudomonadales</taxon>
        <taxon>Pseudomonadaceae</taxon>
        <taxon>Permianibacter</taxon>
    </lineage>
</organism>
<evidence type="ECO:0000256" key="1">
    <source>
        <dbReference type="SAM" id="SignalP"/>
    </source>
</evidence>
<feature type="domain" description="M23ase beta-sheet core" evidence="2">
    <location>
        <begin position="206"/>
        <end position="297"/>
    </location>
</feature>
<dbReference type="InterPro" id="IPR016047">
    <property type="entry name" value="M23ase_b-sheet_dom"/>
</dbReference>
<proteinExistence type="predicted"/>
<accession>A0A4R6UUB5</accession>
<keyword evidence="4" id="KW-1185">Reference proteome</keyword>
<dbReference type="InterPro" id="IPR011055">
    <property type="entry name" value="Dup_hybrid_motif"/>
</dbReference>
<evidence type="ECO:0000259" key="2">
    <source>
        <dbReference type="Pfam" id="PF01551"/>
    </source>
</evidence>
<dbReference type="OrthoDB" id="9809488at2"/>
<dbReference type="InterPro" id="IPR050570">
    <property type="entry name" value="Cell_wall_metabolism_enzyme"/>
</dbReference>
<feature type="signal peptide" evidence="1">
    <location>
        <begin position="1"/>
        <end position="20"/>
    </location>
</feature>
<dbReference type="PROSITE" id="PS51257">
    <property type="entry name" value="PROKAR_LIPOPROTEIN"/>
    <property type="match status" value="1"/>
</dbReference>
<dbReference type="PANTHER" id="PTHR21666:SF270">
    <property type="entry name" value="MUREIN HYDROLASE ACTIVATOR ENVC"/>
    <property type="match status" value="1"/>
</dbReference>
<dbReference type="Proteomes" id="UP000295375">
    <property type="component" value="Unassembled WGS sequence"/>
</dbReference>
<evidence type="ECO:0000313" key="4">
    <source>
        <dbReference type="Proteomes" id="UP000295375"/>
    </source>
</evidence>
<feature type="chain" id="PRO_5020908079" evidence="1">
    <location>
        <begin position="21"/>
        <end position="337"/>
    </location>
</feature>
<dbReference type="GO" id="GO:0004222">
    <property type="term" value="F:metalloendopeptidase activity"/>
    <property type="evidence" value="ECO:0007669"/>
    <property type="project" value="TreeGrafter"/>
</dbReference>
<evidence type="ECO:0000313" key="3">
    <source>
        <dbReference type="EMBL" id="TDQ49363.1"/>
    </source>
</evidence>
<name>A0A4R6UUB5_9GAMM</name>
<keyword evidence="1" id="KW-0732">Signal</keyword>
<dbReference type="RefSeq" id="WP_133588885.1">
    <property type="nucleotide sequence ID" value="NZ_CP037953.1"/>
</dbReference>